<proteinExistence type="predicted"/>
<dbReference type="GO" id="GO:0003677">
    <property type="term" value="F:DNA binding"/>
    <property type="evidence" value="ECO:0007669"/>
    <property type="project" value="UniProtKB-KW"/>
</dbReference>
<dbReference type="InterPro" id="IPR000792">
    <property type="entry name" value="Tscrpt_reg_LuxR_C"/>
</dbReference>
<dbReference type="AlphaFoldDB" id="A0A934VS61"/>
<dbReference type="PROSITE" id="PS50110">
    <property type="entry name" value="RESPONSE_REGULATORY"/>
    <property type="match status" value="1"/>
</dbReference>
<evidence type="ECO:0000313" key="6">
    <source>
        <dbReference type="EMBL" id="MBK1878333.1"/>
    </source>
</evidence>
<dbReference type="InterPro" id="IPR039420">
    <property type="entry name" value="WalR-like"/>
</dbReference>
<comment type="caution">
    <text evidence="6">The sequence shown here is derived from an EMBL/GenBank/DDBJ whole genome shotgun (WGS) entry which is preliminary data.</text>
</comment>
<organism evidence="6 7">
    <name type="scientific">Pelagicoccus mobilis</name>
    <dbReference type="NCBI Taxonomy" id="415221"/>
    <lineage>
        <taxon>Bacteria</taxon>
        <taxon>Pseudomonadati</taxon>
        <taxon>Verrucomicrobiota</taxon>
        <taxon>Opitutia</taxon>
        <taxon>Puniceicoccales</taxon>
        <taxon>Pelagicoccaceae</taxon>
        <taxon>Pelagicoccus</taxon>
    </lineage>
</organism>
<dbReference type="CDD" id="cd06170">
    <property type="entry name" value="LuxR_C_like"/>
    <property type="match status" value="1"/>
</dbReference>
<dbReference type="InterPro" id="IPR058245">
    <property type="entry name" value="NreC/VraR/RcsB-like_REC"/>
</dbReference>
<dbReference type="PANTHER" id="PTHR43214">
    <property type="entry name" value="TWO-COMPONENT RESPONSE REGULATOR"/>
    <property type="match status" value="1"/>
</dbReference>
<gene>
    <name evidence="6" type="ORF">JIN87_15745</name>
</gene>
<dbReference type="SMART" id="SM00421">
    <property type="entry name" value="HTH_LUXR"/>
    <property type="match status" value="1"/>
</dbReference>
<feature type="modified residue" description="4-aspartylphosphate" evidence="3">
    <location>
        <position position="59"/>
    </location>
</feature>
<dbReference type="InterPro" id="IPR001789">
    <property type="entry name" value="Sig_transdc_resp-reg_receiver"/>
</dbReference>
<evidence type="ECO:0000259" key="5">
    <source>
        <dbReference type="PROSITE" id="PS50110"/>
    </source>
</evidence>
<dbReference type="SMART" id="SM00448">
    <property type="entry name" value="REC"/>
    <property type="match status" value="1"/>
</dbReference>
<name>A0A934VS61_9BACT</name>
<evidence type="ECO:0000313" key="7">
    <source>
        <dbReference type="Proteomes" id="UP000617628"/>
    </source>
</evidence>
<dbReference type="Proteomes" id="UP000617628">
    <property type="component" value="Unassembled WGS sequence"/>
</dbReference>
<accession>A0A934VS61</accession>
<dbReference type="SUPFAM" id="SSF46894">
    <property type="entry name" value="C-terminal effector domain of the bipartite response regulators"/>
    <property type="match status" value="1"/>
</dbReference>
<dbReference type="Pfam" id="PF00072">
    <property type="entry name" value="Response_reg"/>
    <property type="match status" value="1"/>
</dbReference>
<dbReference type="PROSITE" id="PS50043">
    <property type="entry name" value="HTH_LUXR_2"/>
    <property type="match status" value="1"/>
</dbReference>
<dbReference type="GO" id="GO:0006355">
    <property type="term" value="P:regulation of DNA-templated transcription"/>
    <property type="evidence" value="ECO:0007669"/>
    <property type="project" value="InterPro"/>
</dbReference>
<dbReference type="InterPro" id="IPR011006">
    <property type="entry name" value="CheY-like_superfamily"/>
</dbReference>
<dbReference type="SUPFAM" id="SSF52172">
    <property type="entry name" value="CheY-like"/>
    <property type="match status" value="1"/>
</dbReference>
<feature type="domain" description="HTH luxR-type" evidence="4">
    <location>
        <begin position="141"/>
        <end position="206"/>
    </location>
</feature>
<dbReference type="Pfam" id="PF00196">
    <property type="entry name" value="GerE"/>
    <property type="match status" value="1"/>
</dbReference>
<keyword evidence="7" id="KW-1185">Reference proteome</keyword>
<dbReference type="GO" id="GO:0000160">
    <property type="term" value="P:phosphorelay signal transduction system"/>
    <property type="evidence" value="ECO:0007669"/>
    <property type="project" value="InterPro"/>
</dbReference>
<evidence type="ECO:0000259" key="4">
    <source>
        <dbReference type="PROSITE" id="PS50043"/>
    </source>
</evidence>
<feature type="domain" description="Response regulatory" evidence="5">
    <location>
        <begin position="8"/>
        <end position="125"/>
    </location>
</feature>
<sequence length="211" mass="23691">MPSDSSIKVMLVDDHPSMLAGMKSVIDNQHDMQVVTTASNGEEAIQQYERERPDITLMDLRMPGNVSGVEAIMTICKSHPEANILVFSTYDADEDIHLAMQSGAKSYLLKDMSIPEICSAIRKINEGEESIPETVATRLDEHSHRQTLTEREREVLEALLKGHSNKEIASTLYISIDTVKTHLKTLFHKLEVRDRTEAVVTAIRRGILHLD</sequence>
<dbReference type="PRINTS" id="PR00038">
    <property type="entry name" value="HTHLUXR"/>
</dbReference>
<evidence type="ECO:0000256" key="1">
    <source>
        <dbReference type="ARBA" id="ARBA00022553"/>
    </source>
</evidence>
<evidence type="ECO:0000256" key="3">
    <source>
        <dbReference type="PROSITE-ProRule" id="PRU00169"/>
    </source>
</evidence>
<protein>
    <submittedName>
        <fullName evidence="6">Response regulator transcription factor</fullName>
    </submittedName>
</protein>
<keyword evidence="1 3" id="KW-0597">Phosphoprotein</keyword>
<reference evidence="6" key="1">
    <citation type="submission" date="2021-01" db="EMBL/GenBank/DDBJ databases">
        <title>Modified the classification status of verrucomicrobia.</title>
        <authorList>
            <person name="Feng X."/>
        </authorList>
    </citation>
    <scope>NUCLEOTIDE SEQUENCE</scope>
    <source>
        <strain evidence="6">KCTC 13126</strain>
    </source>
</reference>
<dbReference type="RefSeq" id="WP_200356546.1">
    <property type="nucleotide sequence ID" value="NZ_JAENIL010000029.1"/>
</dbReference>
<dbReference type="CDD" id="cd17535">
    <property type="entry name" value="REC_NarL-like"/>
    <property type="match status" value="1"/>
</dbReference>
<keyword evidence="2" id="KW-0238">DNA-binding</keyword>
<evidence type="ECO:0000256" key="2">
    <source>
        <dbReference type="ARBA" id="ARBA00023125"/>
    </source>
</evidence>
<dbReference type="InterPro" id="IPR016032">
    <property type="entry name" value="Sig_transdc_resp-reg_C-effctor"/>
</dbReference>
<dbReference type="EMBL" id="JAENIL010000029">
    <property type="protein sequence ID" value="MBK1878333.1"/>
    <property type="molecule type" value="Genomic_DNA"/>
</dbReference>
<dbReference type="PANTHER" id="PTHR43214:SF43">
    <property type="entry name" value="TWO-COMPONENT RESPONSE REGULATOR"/>
    <property type="match status" value="1"/>
</dbReference>
<dbReference type="Gene3D" id="3.40.50.2300">
    <property type="match status" value="1"/>
</dbReference>